<feature type="non-terminal residue" evidence="2">
    <location>
        <position position="1"/>
    </location>
</feature>
<evidence type="ECO:0000256" key="1">
    <source>
        <dbReference type="SAM" id="MobiDB-lite"/>
    </source>
</evidence>
<evidence type="ECO:0000313" key="2">
    <source>
        <dbReference type="EMBL" id="KAF2873621.1"/>
    </source>
</evidence>
<organism evidence="2 3">
    <name type="scientific">Massariosphaeria phaeospora</name>
    <dbReference type="NCBI Taxonomy" id="100035"/>
    <lineage>
        <taxon>Eukaryota</taxon>
        <taxon>Fungi</taxon>
        <taxon>Dikarya</taxon>
        <taxon>Ascomycota</taxon>
        <taxon>Pezizomycotina</taxon>
        <taxon>Dothideomycetes</taxon>
        <taxon>Pleosporomycetidae</taxon>
        <taxon>Pleosporales</taxon>
        <taxon>Pleosporales incertae sedis</taxon>
        <taxon>Massariosphaeria</taxon>
    </lineage>
</organism>
<dbReference type="OrthoDB" id="3941538at2759"/>
<evidence type="ECO:0000313" key="3">
    <source>
        <dbReference type="Proteomes" id="UP000481861"/>
    </source>
</evidence>
<feature type="non-terminal residue" evidence="2">
    <location>
        <position position="135"/>
    </location>
</feature>
<accession>A0A7C8MCM5</accession>
<reference evidence="2 3" key="1">
    <citation type="submission" date="2020-01" db="EMBL/GenBank/DDBJ databases">
        <authorList>
            <consortium name="DOE Joint Genome Institute"/>
            <person name="Haridas S."/>
            <person name="Albert R."/>
            <person name="Binder M."/>
            <person name="Bloem J."/>
            <person name="Labutti K."/>
            <person name="Salamov A."/>
            <person name="Andreopoulos B."/>
            <person name="Baker S.E."/>
            <person name="Barry K."/>
            <person name="Bills G."/>
            <person name="Bluhm B.H."/>
            <person name="Cannon C."/>
            <person name="Castanera R."/>
            <person name="Culley D.E."/>
            <person name="Daum C."/>
            <person name="Ezra D."/>
            <person name="Gonzalez J.B."/>
            <person name="Henrissat B."/>
            <person name="Kuo A."/>
            <person name="Liang C."/>
            <person name="Lipzen A."/>
            <person name="Lutzoni F."/>
            <person name="Magnuson J."/>
            <person name="Mondo S."/>
            <person name="Nolan M."/>
            <person name="Ohm R."/>
            <person name="Pangilinan J."/>
            <person name="Park H.-J.H."/>
            <person name="Ramirez L."/>
            <person name="Alfaro M."/>
            <person name="Sun H."/>
            <person name="Tritt A."/>
            <person name="Yoshinaga Y."/>
            <person name="Zwiers L.-H.L."/>
            <person name="Turgeon B.G."/>
            <person name="Goodwin S.B."/>
            <person name="Spatafora J.W."/>
            <person name="Crous P.W."/>
            <person name="Grigoriev I.V."/>
        </authorList>
    </citation>
    <scope>NUCLEOTIDE SEQUENCE [LARGE SCALE GENOMIC DNA]</scope>
    <source>
        <strain evidence="2 3">CBS 611.86</strain>
    </source>
</reference>
<name>A0A7C8MCM5_9PLEO</name>
<feature type="region of interest" description="Disordered" evidence="1">
    <location>
        <begin position="1"/>
        <end position="21"/>
    </location>
</feature>
<protein>
    <submittedName>
        <fullName evidence="2">Uncharacterized protein</fullName>
    </submittedName>
</protein>
<feature type="compositionally biased region" description="Polar residues" evidence="1">
    <location>
        <begin position="49"/>
        <end position="67"/>
    </location>
</feature>
<gene>
    <name evidence="2" type="ORF">BDV95DRAFT_474069</name>
</gene>
<feature type="region of interest" description="Disordered" evidence="1">
    <location>
        <begin position="37"/>
        <end position="72"/>
    </location>
</feature>
<comment type="caution">
    <text evidence="2">The sequence shown here is derived from an EMBL/GenBank/DDBJ whole genome shotgun (WGS) entry which is preliminary data.</text>
</comment>
<dbReference type="EMBL" id="JAADJZ010000007">
    <property type="protein sequence ID" value="KAF2873621.1"/>
    <property type="molecule type" value="Genomic_DNA"/>
</dbReference>
<proteinExistence type="predicted"/>
<sequence length="135" mass="14937">IPQSQPQTPVPQEPPLQSAPNKFVAELPGELGNMALVESSKPQRPPSNSPVQYQPYQPATTSQSQSPRPGYTIPRRAVSMISLPLADPWRFADATTEAPTREFYMLADLVFDALDRRFEPQNTGMLEASKVLGSW</sequence>
<dbReference type="Proteomes" id="UP000481861">
    <property type="component" value="Unassembled WGS sequence"/>
</dbReference>
<keyword evidence="3" id="KW-1185">Reference proteome</keyword>
<dbReference type="AlphaFoldDB" id="A0A7C8MCM5"/>